<reference evidence="2 3" key="1">
    <citation type="journal article" date="2012" name="Nature">
        <title>Repeated polyploidization of Gossypium genomes and the evolution of spinnable cotton fibres.</title>
        <authorList>
            <person name="Paterson A.H."/>
            <person name="Wendel J.F."/>
            <person name="Gundlach H."/>
            <person name="Guo H."/>
            <person name="Jenkins J."/>
            <person name="Jin D."/>
            <person name="Llewellyn D."/>
            <person name="Showmaker K.C."/>
            <person name="Shu S."/>
            <person name="Udall J."/>
            <person name="Yoo M.J."/>
            <person name="Byers R."/>
            <person name="Chen W."/>
            <person name="Doron-Faigenboim A."/>
            <person name="Duke M.V."/>
            <person name="Gong L."/>
            <person name="Grimwood J."/>
            <person name="Grover C."/>
            <person name="Grupp K."/>
            <person name="Hu G."/>
            <person name="Lee T.H."/>
            <person name="Li J."/>
            <person name="Lin L."/>
            <person name="Liu T."/>
            <person name="Marler B.S."/>
            <person name="Page J.T."/>
            <person name="Roberts A.W."/>
            <person name="Romanel E."/>
            <person name="Sanders W.S."/>
            <person name="Szadkowski E."/>
            <person name="Tan X."/>
            <person name="Tang H."/>
            <person name="Xu C."/>
            <person name="Wang J."/>
            <person name="Wang Z."/>
            <person name="Zhang D."/>
            <person name="Zhang L."/>
            <person name="Ashrafi H."/>
            <person name="Bedon F."/>
            <person name="Bowers J.E."/>
            <person name="Brubaker C.L."/>
            <person name="Chee P.W."/>
            <person name="Das S."/>
            <person name="Gingle A.R."/>
            <person name="Haigler C.H."/>
            <person name="Harker D."/>
            <person name="Hoffmann L.V."/>
            <person name="Hovav R."/>
            <person name="Jones D.C."/>
            <person name="Lemke C."/>
            <person name="Mansoor S."/>
            <person name="ur Rahman M."/>
            <person name="Rainville L.N."/>
            <person name="Rambani A."/>
            <person name="Reddy U.K."/>
            <person name="Rong J.K."/>
            <person name="Saranga Y."/>
            <person name="Scheffler B.E."/>
            <person name="Scheffler J.A."/>
            <person name="Stelly D.M."/>
            <person name="Triplett B.A."/>
            <person name="Van Deynze A."/>
            <person name="Vaslin M.F."/>
            <person name="Waghmare V.N."/>
            <person name="Walford S.A."/>
            <person name="Wright R.J."/>
            <person name="Zaki E.A."/>
            <person name="Zhang T."/>
            <person name="Dennis E.S."/>
            <person name="Mayer K.F."/>
            <person name="Peterson D.G."/>
            <person name="Rokhsar D.S."/>
            <person name="Wang X."/>
            <person name="Schmutz J."/>
        </authorList>
    </citation>
    <scope>NUCLEOTIDE SEQUENCE [LARGE SCALE GENOMIC DNA]</scope>
</reference>
<proteinExistence type="predicted"/>
<accession>A0A0D2LUB4</accession>
<evidence type="ECO:0000313" key="2">
    <source>
        <dbReference type="EMBL" id="KJB07657.1"/>
    </source>
</evidence>
<sequence length="181" mass="19840">MVVAVLKPEDCLKLPNPMKQPQNPWHNPNHSTNRTNRSQGNRKKRSPNTSPPSRPTVGRPKAPAKNLVMGQVKILKRGEDLKQSKPDKHVRFAKENVHVDLGSTDCLSPDPGSVPTQIRLTESENNGSKVLPVSFYAGSAFITSPPPSSVPLPAFFTKKIGVALKDDVATSALRRILRLDL</sequence>
<dbReference type="Proteomes" id="UP000032304">
    <property type="component" value="Chromosome 1"/>
</dbReference>
<dbReference type="KEGG" id="gra:105772470"/>
<dbReference type="OrthoDB" id="1113087at2759"/>
<feature type="region of interest" description="Disordered" evidence="1">
    <location>
        <begin position="1"/>
        <end position="65"/>
    </location>
</feature>
<organism evidence="2 3">
    <name type="scientific">Gossypium raimondii</name>
    <name type="common">Peruvian cotton</name>
    <name type="synonym">Gossypium klotzschianum subsp. raimondii</name>
    <dbReference type="NCBI Taxonomy" id="29730"/>
    <lineage>
        <taxon>Eukaryota</taxon>
        <taxon>Viridiplantae</taxon>
        <taxon>Streptophyta</taxon>
        <taxon>Embryophyta</taxon>
        <taxon>Tracheophyta</taxon>
        <taxon>Spermatophyta</taxon>
        <taxon>Magnoliopsida</taxon>
        <taxon>eudicotyledons</taxon>
        <taxon>Gunneridae</taxon>
        <taxon>Pentapetalae</taxon>
        <taxon>rosids</taxon>
        <taxon>malvids</taxon>
        <taxon>Malvales</taxon>
        <taxon>Malvaceae</taxon>
        <taxon>Malvoideae</taxon>
        <taxon>Gossypium</taxon>
    </lineage>
</organism>
<dbReference type="PANTHER" id="PTHR33670">
    <property type="entry name" value="SPLICING FACTOR, PROLINE- AND GLUTAMINE-RICH-LIKE"/>
    <property type="match status" value="1"/>
</dbReference>
<gene>
    <name evidence="2" type="ORF">B456_001G036300</name>
</gene>
<dbReference type="EMBL" id="CM001740">
    <property type="protein sequence ID" value="KJB07657.1"/>
    <property type="molecule type" value="Genomic_DNA"/>
</dbReference>
<evidence type="ECO:0000256" key="1">
    <source>
        <dbReference type="SAM" id="MobiDB-lite"/>
    </source>
</evidence>
<feature type="compositionally biased region" description="Polar residues" evidence="1">
    <location>
        <begin position="19"/>
        <end position="39"/>
    </location>
</feature>
<dbReference type="eggNOG" id="ENOG502S65G">
    <property type="taxonomic scope" value="Eukaryota"/>
</dbReference>
<dbReference type="Pfam" id="PF15365">
    <property type="entry name" value="PNRC"/>
    <property type="match status" value="1"/>
</dbReference>
<dbReference type="STRING" id="29730.A0A0D2LUB4"/>
<keyword evidence="3" id="KW-1185">Reference proteome</keyword>
<protein>
    <submittedName>
        <fullName evidence="2">Uncharacterized protein</fullName>
    </submittedName>
</protein>
<name>A0A0D2LUB4_GOSRA</name>
<dbReference type="AlphaFoldDB" id="A0A0D2LUB4"/>
<evidence type="ECO:0000313" key="3">
    <source>
        <dbReference type="Proteomes" id="UP000032304"/>
    </source>
</evidence>
<dbReference type="InterPro" id="IPR028322">
    <property type="entry name" value="PNRC-like_rgn"/>
</dbReference>
<dbReference type="Gramene" id="KJB07657">
    <property type="protein sequence ID" value="KJB07657"/>
    <property type="gene ID" value="B456_001G036300"/>
</dbReference>
<dbReference type="GO" id="GO:0016071">
    <property type="term" value="P:mRNA metabolic process"/>
    <property type="evidence" value="ECO:0007669"/>
    <property type="project" value="UniProtKB-ARBA"/>
</dbReference>
<dbReference type="OMA" id="YVQPMRS"/>
<dbReference type="PANTHER" id="PTHR33670:SF17">
    <property type="entry name" value="ANTHER-SPECIFIC PROLINE-RICH PROTEIN APG"/>
    <property type="match status" value="1"/>
</dbReference>